<feature type="compositionally biased region" description="Basic and acidic residues" evidence="1">
    <location>
        <begin position="63"/>
        <end position="72"/>
    </location>
</feature>
<protein>
    <submittedName>
        <fullName evidence="2">Uncharacterized protein</fullName>
    </submittedName>
</protein>
<proteinExistence type="predicted"/>
<evidence type="ECO:0000256" key="1">
    <source>
        <dbReference type="SAM" id="MobiDB-lite"/>
    </source>
</evidence>
<feature type="region of interest" description="Disordered" evidence="1">
    <location>
        <begin position="1"/>
        <end position="35"/>
    </location>
</feature>
<feature type="compositionally biased region" description="Gly residues" evidence="1">
    <location>
        <begin position="73"/>
        <end position="83"/>
    </location>
</feature>
<comment type="caution">
    <text evidence="2">The sequence shown here is derived from an EMBL/GenBank/DDBJ whole genome shotgun (WGS) entry which is preliminary data.</text>
</comment>
<reference evidence="2" key="1">
    <citation type="submission" date="2021-03" db="EMBL/GenBank/DDBJ databases">
        <authorList>
            <person name="Tagirdzhanova G."/>
        </authorList>
    </citation>
    <scope>NUCLEOTIDE SEQUENCE</scope>
</reference>
<sequence>MTQPDTSSSSSSSSSNNNTTTTNTEPQPKKQDMGDVVNTLMLSSGSGGKWYLGAVEDKEYGVRKEGEARGEMEGGSGNVGKEI</sequence>
<dbReference type="Proteomes" id="UP000664521">
    <property type="component" value="Unassembled WGS sequence"/>
</dbReference>
<evidence type="ECO:0000313" key="2">
    <source>
        <dbReference type="EMBL" id="CAF9933207.1"/>
    </source>
</evidence>
<dbReference type="EMBL" id="CAJPDS010000066">
    <property type="protein sequence ID" value="CAF9933207.1"/>
    <property type="molecule type" value="Genomic_DNA"/>
</dbReference>
<evidence type="ECO:0000313" key="3">
    <source>
        <dbReference type="Proteomes" id="UP000664521"/>
    </source>
</evidence>
<accession>A0A8H3FY80</accession>
<feature type="region of interest" description="Disordered" evidence="1">
    <location>
        <begin position="63"/>
        <end position="83"/>
    </location>
</feature>
<dbReference type="AlphaFoldDB" id="A0A8H3FY80"/>
<feature type="compositionally biased region" description="Low complexity" evidence="1">
    <location>
        <begin position="1"/>
        <end position="24"/>
    </location>
</feature>
<keyword evidence="3" id="KW-1185">Reference proteome</keyword>
<gene>
    <name evidence="2" type="ORF">HETSPECPRED_008571</name>
</gene>
<name>A0A8H3FY80_9LECA</name>
<organism evidence="2 3">
    <name type="scientific">Heterodermia speciosa</name>
    <dbReference type="NCBI Taxonomy" id="116794"/>
    <lineage>
        <taxon>Eukaryota</taxon>
        <taxon>Fungi</taxon>
        <taxon>Dikarya</taxon>
        <taxon>Ascomycota</taxon>
        <taxon>Pezizomycotina</taxon>
        <taxon>Lecanoromycetes</taxon>
        <taxon>OSLEUM clade</taxon>
        <taxon>Lecanoromycetidae</taxon>
        <taxon>Caliciales</taxon>
        <taxon>Physciaceae</taxon>
        <taxon>Heterodermia</taxon>
    </lineage>
</organism>